<dbReference type="PROSITE" id="PS00616">
    <property type="entry name" value="HIS_ACID_PHOSPHAT_1"/>
    <property type="match status" value="1"/>
</dbReference>
<dbReference type="InterPro" id="IPR033379">
    <property type="entry name" value="Acid_Pase_AS"/>
</dbReference>
<evidence type="ECO:0000256" key="2">
    <source>
        <dbReference type="SAM" id="Phobius"/>
    </source>
</evidence>
<proteinExistence type="predicted"/>
<reference evidence="3" key="1">
    <citation type="journal article" date="2020" name="Nat. Commun.">
        <title>Large-scale genome sequencing of mycorrhizal fungi provides insights into the early evolution of symbiotic traits.</title>
        <authorList>
            <person name="Miyauchi S."/>
            <person name="Kiss E."/>
            <person name="Kuo A."/>
            <person name="Drula E."/>
            <person name="Kohler A."/>
            <person name="Sanchez-Garcia M."/>
            <person name="Morin E."/>
            <person name="Andreopoulos B."/>
            <person name="Barry K.W."/>
            <person name="Bonito G."/>
            <person name="Buee M."/>
            <person name="Carver A."/>
            <person name="Chen C."/>
            <person name="Cichocki N."/>
            <person name="Clum A."/>
            <person name="Culley D."/>
            <person name="Crous P.W."/>
            <person name="Fauchery L."/>
            <person name="Girlanda M."/>
            <person name="Hayes R.D."/>
            <person name="Keri Z."/>
            <person name="LaButti K."/>
            <person name="Lipzen A."/>
            <person name="Lombard V."/>
            <person name="Magnuson J."/>
            <person name="Maillard F."/>
            <person name="Murat C."/>
            <person name="Nolan M."/>
            <person name="Ohm R.A."/>
            <person name="Pangilinan J."/>
            <person name="Pereira M.F."/>
            <person name="Perotto S."/>
            <person name="Peter M."/>
            <person name="Pfister S."/>
            <person name="Riley R."/>
            <person name="Sitrit Y."/>
            <person name="Stielow J.B."/>
            <person name="Szollosi G."/>
            <person name="Zifcakova L."/>
            <person name="Stursova M."/>
            <person name="Spatafora J.W."/>
            <person name="Tedersoo L."/>
            <person name="Vaario L.M."/>
            <person name="Yamada A."/>
            <person name="Yan M."/>
            <person name="Wang P."/>
            <person name="Xu J."/>
            <person name="Bruns T."/>
            <person name="Baldrian P."/>
            <person name="Vilgalys R."/>
            <person name="Dunand C."/>
            <person name="Henrissat B."/>
            <person name="Grigoriev I.V."/>
            <person name="Hibbett D."/>
            <person name="Nagy L.G."/>
            <person name="Martin F.M."/>
        </authorList>
    </citation>
    <scope>NUCLEOTIDE SEQUENCE</scope>
    <source>
        <strain evidence="3">UH-Tt-Lm1</strain>
    </source>
</reference>
<keyword evidence="2" id="KW-1133">Transmembrane helix</keyword>
<organism evidence="3 4">
    <name type="scientific">Thelephora terrestris</name>
    <dbReference type="NCBI Taxonomy" id="56493"/>
    <lineage>
        <taxon>Eukaryota</taxon>
        <taxon>Fungi</taxon>
        <taxon>Dikarya</taxon>
        <taxon>Basidiomycota</taxon>
        <taxon>Agaricomycotina</taxon>
        <taxon>Agaricomycetes</taxon>
        <taxon>Thelephorales</taxon>
        <taxon>Thelephoraceae</taxon>
        <taxon>Thelephora</taxon>
    </lineage>
</organism>
<keyword evidence="2" id="KW-0812">Transmembrane</keyword>
<dbReference type="EMBL" id="WIUZ02000005">
    <property type="protein sequence ID" value="KAF9787350.1"/>
    <property type="molecule type" value="Genomic_DNA"/>
</dbReference>
<dbReference type="Gene3D" id="3.40.50.1240">
    <property type="entry name" value="Phosphoglycerate mutase-like"/>
    <property type="match status" value="1"/>
</dbReference>
<dbReference type="CDD" id="cd07061">
    <property type="entry name" value="HP_HAP_like"/>
    <property type="match status" value="1"/>
</dbReference>
<evidence type="ECO:0000313" key="4">
    <source>
        <dbReference type="Proteomes" id="UP000736335"/>
    </source>
</evidence>
<keyword evidence="1" id="KW-0378">Hydrolase</keyword>
<dbReference type="SUPFAM" id="SSF53254">
    <property type="entry name" value="Phosphoglycerate mutase-like"/>
    <property type="match status" value="1"/>
</dbReference>
<name>A0A9P6L8N9_9AGAM</name>
<dbReference type="GO" id="GO:0003993">
    <property type="term" value="F:acid phosphatase activity"/>
    <property type="evidence" value="ECO:0007669"/>
    <property type="project" value="TreeGrafter"/>
</dbReference>
<dbReference type="PANTHER" id="PTHR20963:SF42">
    <property type="entry name" value="PHOSPHOGLYCERATE MUTASE-LIKE PROTEIN"/>
    <property type="match status" value="1"/>
</dbReference>
<accession>A0A9P6L8N9</accession>
<dbReference type="OrthoDB" id="6509975at2759"/>
<sequence>MGTSTRSYTPIVLAFFAGIITTRILFPQSQGGIHHISKRTTDVQDLAAHAQPWVGSTEFHPYPPASPVNYDPTLFPSDIGYSGPTPTGGEPALLATAPAYPKLSSGGQGLLVVPDELSTNNFDILKRWGNLSPWYSNPVGTFGVEAGPEAPDGCSVTGLHLLHRHGARYPTRDTYSPSEPAAFGERIHAVGGNWTATGKLAFLNDWTFKLGGEVLTPFGRHQLFELGATVRLKYGNLLKNFTETNTLPVFRTESQDRMLASALNFAIGFFGYPFDGQYEQSITIESSKFNNTLAPYTTCLNAWHPKRGGRAGWFVTQWANRYLQPALKRINSLISGHQFEIPDIFAMQNLCAYETVALGYSSFCPLFTKEEWEGFDYSFDLNFWYTSGFGSPVGRAQGIGYVQELVARLTKTPIQTHNSTTNSTLDDNPITFPLDGRSLYVDATHEVTVVNVLTALNLSTLAATGPLPYDYIPENRSFIAHEVAPFATNVQFQLLSCASTTGEQIRVIVNDAPVPLSPLKYCPEETRYGLCPVDGFVSSLKEIIQDTDFAWACLGDYILPDGDAWLTVDGTPPPKHENFTVQGMGSASWEYEGWKWPLPY</sequence>
<dbReference type="AlphaFoldDB" id="A0A9P6L8N9"/>
<keyword evidence="4" id="KW-1185">Reference proteome</keyword>
<dbReference type="Proteomes" id="UP000736335">
    <property type="component" value="Unassembled WGS sequence"/>
</dbReference>
<protein>
    <submittedName>
        <fullName evidence="3">Histidine phosphatase superfamily</fullName>
    </submittedName>
</protein>
<dbReference type="PANTHER" id="PTHR20963">
    <property type="entry name" value="MULTIPLE INOSITOL POLYPHOSPHATE PHOSPHATASE-RELATED"/>
    <property type="match status" value="1"/>
</dbReference>
<dbReference type="Pfam" id="PF00328">
    <property type="entry name" value="His_Phos_2"/>
    <property type="match status" value="1"/>
</dbReference>
<dbReference type="InterPro" id="IPR000560">
    <property type="entry name" value="His_Pase_clade-2"/>
</dbReference>
<evidence type="ECO:0000256" key="1">
    <source>
        <dbReference type="ARBA" id="ARBA00022801"/>
    </source>
</evidence>
<evidence type="ECO:0000313" key="3">
    <source>
        <dbReference type="EMBL" id="KAF9787350.1"/>
    </source>
</evidence>
<reference evidence="3" key="2">
    <citation type="submission" date="2020-11" db="EMBL/GenBank/DDBJ databases">
        <authorList>
            <consortium name="DOE Joint Genome Institute"/>
            <person name="Kuo A."/>
            <person name="Miyauchi S."/>
            <person name="Kiss E."/>
            <person name="Drula E."/>
            <person name="Kohler A."/>
            <person name="Sanchez-Garcia M."/>
            <person name="Andreopoulos B."/>
            <person name="Barry K.W."/>
            <person name="Bonito G."/>
            <person name="Buee M."/>
            <person name="Carver A."/>
            <person name="Chen C."/>
            <person name="Cichocki N."/>
            <person name="Clum A."/>
            <person name="Culley D."/>
            <person name="Crous P.W."/>
            <person name="Fauchery L."/>
            <person name="Girlanda M."/>
            <person name="Hayes R."/>
            <person name="Keri Z."/>
            <person name="Labutti K."/>
            <person name="Lipzen A."/>
            <person name="Lombard V."/>
            <person name="Magnuson J."/>
            <person name="Maillard F."/>
            <person name="Morin E."/>
            <person name="Murat C."/>
            <person name="Nolan M."/>
            <person name="Ohm R."/>
            <person name="Pangilinan J."/>
            <person name="Pereira M."/>
            <person name="Perotto S."/>
            <person name="Peter M."/>
            <person name="Riley R."/>
            <person name="Sitrit Y."/>
            <person name="Stielow B."/>
            <person name="Szollosi G."/>
            <person name="Zifcakova L."/>
            <person name="Stursova M."/>
            <person name="Spatafora J.W."/>
            <person name="Tedersoo L."/>
            <person name="Vaario L.-M."/>
            <person name="Yamada A."/>
            <person name="Yan M."/>
            <person name="Wang P."/>
            <person name="Xu J."/>
            <person name="Bruns T."/>
            <person name="Baldrian P."/>
            <person name="Vilgalys R."/>
            <person name="Henrissat B."/>
            <person name="Grigoriev I.V."/>
            <person name="Hibbett D."/>
            <person name="Nagy L.G."/>
            <person name="Martin F.M."/>
        </authorList>
    </citation>
    <scope>NUCLEOTIDE SEQUENCE</scope>
    <source>
        <strain evidence="3">UH-Tt-Lm1</strain>
    </source>
</reference>
<comment type="caution">
    <text evidence="3">The sequence shown here is derived from an EMBL/GenBank/DDBJ whole genome shotgun (WGS) entry which is preliminary data.</text>
</comment>
<feature type="transmembrane region" description="Helical" evidence="2">
    <location>
        <begin position="7"/>
        <end position="26"/>
    </location>
</feature>
<keyword evidence="2" id="KW-0472">Membrane</keyword>
<dbReference type="InterPro" id="IPR029033">
    <property type="entry name" value="His_PPase_superfam"/>
</dbReference>
<gene>
    <name evidence="3" type="ORF">BJ322DRAFT_718958</name>
</gene>